<dbReference type="AlphaFoldDB" id="A0A9P4U1D9"/>
<dbReference type="OrthoDB" id="252265at2759"/>
<feature type="domain" description="CMP/dCMP-type deaminase" evidence="1">
    <location>
        <begin position="2"/>
        <end position="143"/>
    </location>
</feature>
<name>A0A9P4U1D9_9PEZI</name>
<dbReference type="InterPro" id="IPR016193">
    <property type="entry name" value="Cytidine_deaminase-like"/>
</dbReference>
<accession>A0A9P4U1D9</accession>
<dbReference type="GO" id="GO:0003824">
    <property type="term" value="F:catalytic activity"/>
    <property type="evidence" value="ECO:0007669"/>
    <property type="project" value="InterPro"/>
</dbReference>
<dbReference type="InterPro" id="IPR002125">
    <property type="entry name" value="CMP_dCMP_dom"/>
</dbReference>
<sequence length="169" mass="18549">MDNPLHYLQLALNEARKSPPKPTNYCVGALLLDTSTATPTIVTTGYTLECPGNTHAEQCCFIKLAAKHNLPEERVGEVLPEEGCVLFTTMEPCAYRASGNITCVERILRCGRIKTVVSGVREPDTFVEGNNGRSILEKAGVKCIYVRGLEEEILEVAKAGHVQQNDEMK</sequence>
<dbReference type="Proteomes" id="UP000800235">
    <property type="component" value="Unassembled WGS sequence"/>
</dbReference>
<dbReference type="PROSITE" id="PS51747">
    <property type="entry name" value="CYT_DCMP_DEAMINASES_2"/>
    <property type="match status" value="1"/>
</dbReference>
<dbReference type="EMBL" id="MU007021">
    <property type="protein sequence ID" value="KAF2433371.1"/>
    <property type="molecule type" value="Genomic_DNA"/>
</dbReference>
<dbReference type="Gene3D" id="3.40.140.10">
    <property type="entry name" value="Cytidine Deaminase, domain 2"/>
    <property type="match status" value="1"/>
</dbReference>
<protein>
    <submittedName>
        <fullName evidence="2">Cytidine deaminase-like protein</fullName>
    </submittedName>
</protein>
<comment type="caution">
    <text evidence="2">The sequence shown here is derived from an EMBL/GenBank/DDBJ whole genome shotgun (WGS) entry which is preliminary data.</text>
</comment>
<dbReference type="GO" id="GO:0006139">
    <property type="term" value="P:nucleobase-containing compound metabolic process"/>
    <property type="evidence" value="ECO:0007669"/>
    <property type="project" value="UniProtKB-ARBA"/>
</dbReference>
<dbReference type="SUPFAM" id="SSF53927">
    <property type="entry name" value="Cytidine deaminase-like"/>
    <property type="match status" value="1"/>
</dbReference>
<evidence type="ECO:0000259" key="1">
    <source>
        <dbReference type="PROSITE" id="PS51747"/>
    </source>
</evidence>
<evidence type="ECO:0000313" key="2">
    <source>
        <dbReference type="EMBL" id="KAF2433371.1"/>
    </source>
</evidence>
<dbReference type="Pfam" id="PF18785">
    <property type="entry name" value="Inv-AAD"/>
    <property type="match status" value="1"/>
</dbReference>
<reference evidence="2" key="1">
    <citation type="journal article" date="2020" name="Stud. Mycol.">
        <title>101 Dothideomycetes genomes: a test case for predicting lifestyles and emergence of pathogens.</title>
        <authorList>
            <person name="Haridas S."/>
            <person name="Albert R."/>
            <person name="Binder M."/>
            <person name="Bloem J."/>
            <person name="Labutti K."/>
            <person name="Salamov A."/>
            <person name="Andreopoulos B."/>
            <person name="Baker S."/>
            <person name="Barry K."/>
            <person name="Bills G."/>
            <person name="Bluhm B."/>
            <person name="Cannon C."/>
            <person name="Castanera R."/>
            <person name="Culley D."/>
            <person name="Daum C."/>
            <person name="Ezra D."/>
            <person name="Gonzalez J."/>
            <person name="Henrissat B."/>
            <person name="Kuo A."/>
            <person name="Liang C."/>
            <person name="Lipzen A."/>
            <person name="Lutzoni F."/>
            <person name="Magnuson J."/>
            <person name="Mondo S."/>
            <person name="Nolan M."/>
            <person name="Ohm R."/>
            <person name="Pangilinan J."/>
            <person name="Park H.-J."/>
            <person name="Ramirez L."/>
            <person name="Alfaro M."/>
            <person name="Sun H."/>
            <person name="Tritt A."/>
            <person name="Yoshinaga Y."/>
            <person name="Zwiers L.-H."/>
            <person name="Turgeon B."/>
            <person name="Goodwin S."/>
            <person name="Spatafora J."/>
            <person name="Crous P."/>
            <person name="Grigoriev I."/>
        </authorList>
    </citation>
    <scope>NUCLEOTIDE SEQUENCE</scope>
    <source>
        <strain evidence="2">CBS 130266</strain>
    </source>
</reference>
<gene>
    <name evidence="2" type="ORF">EJ08DRAFT_76824</name>
</gene>
<organism evidence="2 3">
    <name type="scientific">Tothia fuscella</name>
    <dbReference type="NCBI Taxonomy" id="1048955"/>
    <lineage>
        <taxon>Eukaryota</taxon>
        <taxon>Fungi</taxon>
        <taxon>Dikarya</taxon>
        <taxon>Ascomycota</taxon>
        <taxon>Pezizomycotina</taxon>
        <taxon>Dothideomycetes</taxon>
        <taxon>Pleosporomycetidae</taxon>
        <taxon>Venturiales</taxon>
        <taxon>Cylindrosympodiaceae</taxon>
        <taxon>Tothia</taxon>
    </lineage>
</organism>
<keyword evidence="3" id="KW-1185">Reference proteome</keyword>
<proteinExistence type="predicted"/>
<evidence type="ECO:0000313" key="3">
    <source>
        <dbReference type="Proteomes" id="UP000800235"/>
    </source>
</evidence>